<dbReference type="AlphaFoldDB" id="A0A182FTP0"/>
<protein>
    <submittedName>
        <fullName evidence="2">Uncharacterized protein</fullName>
    </submittedName>
</protein>
<evidence type="ECO:0000313" key="2">
    <source>
        <dbReference type="EnsemblMetazoa" id="AALB009924-PA"/>
    </source>
</evidence>
<evidence type="ECO:0000256" key="1">
    <source>
        <dbReference type="ARBA" id="ARBA00022729"/>
    </source>
</evidence>
<evidence type="ECO:0000313" key="3">
    <source>
        <dbReference type="Proteomes" id="UP000069272"/>
    </source>
</evidence>
<accession>A0A182FTP0</accession>
<dbReference type="Pfam" id="PF06477">
    <property type="entry name" value="DUF1091"/>
    <property type="match status" value="4"/>
</dbReference>
<reference evidence="2" key="2">
    <citation type="submission" date="2022-08" db="UniProtKB">
        <authorList>
            <consortium name="EnsemblMetazoa"/>
        </authorList>
    </citation>
    <scope>IDENTIFICATION</scope>
    <source>
        <strain evidence="2">STECLA/ALBI9_A</strain>
    </source>
</reference>
<dbReference type="InterPro" id="IPR036846">
    <property type="entry name" value="GM2-AP_sf"/>
</dbReference>
<dbReference type="InterPro" id="IPR010512">
    <property type="entry name" value="DUF1091"/>
</dbReference>
<organism evidence="2 3">
    <name type="scientific">Anopheles albimanus</name>
    <name type="common">New world malaria mosquito</name>
    <dbReference type="NCBI Taxonomy" id="7167"/>
    <lineage>
        <taxon>Eukaryota</taxon>
        <taxon>Metazoa</taxon>
        <taxon>Ecdysozoa</taxon>
        <taxon>Arthropoda</taxon>
        <taxon>Hexapoda</taxon>
        <taxon>Insecta</taxon>
        <taxon>Pterygota</taxon>
        <taxon>Neoptera</taxon>
        <taxon>Endopterygota</taxon>
        <taxon>Diptera</taxon>
        <taxon>Nematocera</taxon>
        <taxon>Culicoidea</taxon>
        <taxon>Culicidae</taxon>
        <taxon>Anophelinae</taxon>
        <taxon>Anopheles</taxon>
    </lineage>
</organism>
<dbReference type="VEuPathDB" id="VectorBase:AALB20_033374"/>
<dbReference type="SMART" id="SM00697">
    <property type="entry name" value="DM8"/>
    <property type="match status" value="4"/>
</dbReference>
<dbReference type="PANTHER" id="PTHR20898:SF1">
    <property type="entry name" value="MD-2-RELATED LIPID-RECOGNITION DOMAIN-CONTAINING PROTEIN"/>
    <property type="match status" value="1"/>
</dbReference>
<proteinExistence type="predicted"/>
<keyword evidence="1" id="KW-0732">Signal</keyword>
<dbReference type="Gene3D" id="2.70.220.10">
    <property type="entry name" value="Ganglioside GM2 activator"/>
    <property type="match status" value="1"/>
</dbReference>
<dbReference type="Proteomes" id="UP000069272">
    <property type="component" value="Chromosome 3R"/>
</dbReference>
<name>A0A182FTP0_ANOAL</name>
<keyword evidence="3" id="KW-1185">Reference proteome</keyword>
<dbReference type="PANTHER" id="PTHR20898">
    <property type="entry name" value="DAEDALUS ON 3-RELATED-RELATED"/>
    <property type="match status" value="1"/>
</dbReference>
<sequence>MSLLKWCDKGLWFRAINLTPVIKRIETNNNYPYINVTTVLHQMDSITNQTLDVNIQIKRELSDIRLVAVIRKVDVKNNYKYINVTATTDEIGPITNHTLNIEMLMLKELRVVKLVPMVTKVETGSNFIYANITATIRHDGPKWNQSIDVDVDIRREMKDMKLTLEYYTVFGNKVSQNPLIARTVDFCAFIKNPARNRLLNVLYEVINRNTNLPTQCPMQPGIYYIRDIRLSSISLPMMLPESGFVMKELFRSGPQRKPMYYIEVLKPFLTKVEANNNYKYANVTVTIGQTASNQSLNMNIQVMRQLNLVKLTVSYYAGLRGEVMPNALFTRSVDFCDFLERPTMDRLIKGIYDVVLPSSNLPKRCPVLAGEYYMIALITHANSSAPYQDVTVTCPIHNTTPITNQSIDCDIHLRREIRDMKFTMSYHLVSNGVEHSALVSRSVEYCAFLRRPTMDRLLKLVYDAITRTTSLPKRCPLKPGYYYIRNIQPARIPIPSFVPESIIVPLEAGTKMVPFLQRCQVLNNFKYLNTSLTIRNTASISRMDYVLDISKTITEPMIGMVLWLEGPMSTLRAPLYNRTTDLCSFLQHPEMHRLPLIVYREIKANGNMPTRCPFLPGPYHFSNVAVSRMRLPSFFFISEYRIDIDVTRRSTGERYTQIQCIGSIKKVKCAANERC</sequence>
<dbReference type="VEuPathDB" id="VectorBase:AALB20_035817"/>
<dbReference type="VEuPathDB" id="VectorBase:AALB009924"/>
<dbReference type="EnsemblMetazoa" id="AALB009924-RA">
    <property type="protein sequence ID" value="AALB009924-PA"/>
    <property type="gene ID" value="AALB009924"/>
</dbReference>
<reference evidence="2 3" key="1">
    <citation type="journal article" date="2017" name="G3 (Bethesda)">
        <title>The Physical Genome Mapping of Anopheles albimanus Corrected Scaffold Misassemblies and Identified Interarm Rearrangements in Genus Anopheles.</title>
        <authorList>
            <person name="Artemov G.N."/>
            <person name="Peery A.N."/>
            <person name="Jiang X."/>
            <person name="Tu Z."/>
            <person name="Stegniy V.N."/>
            <person name="Sharakhova M.V."/>
            <person name="Sharakhov I.V."/>
        </authorList>
    </citation>
    <scope>NUCLEOTIDE SEQUENCE [LARGE SCALE GENOMIC DNA]</scope>
    <source>
        <strain evidence="2 3">ALBI9_A</strain>
    </source>
</reference>